<evidence type="ECO:0000256" key="1">
    <source>
        <dbReference type="ARBA" id="ARBA00005662"/>
    </source>
</evidence>
<comment type="caution">
    <text evidence="4">The sequence shown here is derived from an EMBL/GenBank/DDBJ whole genome shotgun (WGS) entry which is preliminary data.</text>
</comment>
<dbReference type="InterPro" id="IPR052169">
    <property type="entry name" value="CW_Biosynth-Accessory"/>
</dbReference>
<dbReference type="SUPFAM" id="SSF56300">
    <property type="entry name" value="Metallo-dependent phosphatases"/>
    <property type="match status" value="1"/>
</dbReference>
<dbReference type="InterPro" id="IPR029052">
    <property type="entry name" value="Metallo-depent_PP-like"/>
</dbReference>
<feature type="domain" description="Capsule synthesis protein CapA" evidence="3">
    <location>
        <begin position="61"/>
        <end position="315"/>
    </location>
</feature>
<dbReference type="CDD" id="cd07381">
    <property type="entry name" value="MPP_CapA"/>
    <property type="match status" value="1"/>
</dbReference>
<gene>
    <name evidence="4" type="ORF">HMPREF0762_01783</name>
</gene>
<dbReference type="AlphaFoldDB" id="D0WIV8"/>
<dbReference type="SMART" id="SM00854">
    <property type="entry name" value="PGA_cap"/>
    <property type="match status" value="1"/>
</dbReference>
<keyword evidence="5" id="KW-1185">Reference proteome</keyword>
<dbReference type="HOGENOM" id="CLU_038823_0_2_11"/>
<dbReference type="STRING" id="649764.HMPREF0762_01783"/>
<protein>
    <submittedName>
        <fullName evidence="4">Bacterial capsule synthesis protein</fullName>
    </submittedName>
</protein>
<dbReference type="Proteomes" id="UP000006001">
    <property type="component" value="Unassembled WGS sequence"/>
</dbReference>
<reference evidence="4" key="1">
    <citation type="submission" date="2009-10" db="EMBL/GenBank/DDBJ databases">
        <authorList>
            <person name="Weinstock G."/>
            <person name="Sodergren E."/>
            <person name="Clifton S."/>
            <person name="Fulton L."/>
            <person name="Fulton B."/>
            <person name="Courtney L."/>
            <person name="Fronick C."/>
            <person name="Harrison M."/>
            <person name="Strong C."/>
            <person name="Farmer C."/>
            <person name="Delahaunty K."/>
            <person name="Markovic C."/>
            <person name="Hall O."/>
            <person name="Minx P."/>
            <person name="Tomlinson C."/>
            <person name="Mitreva M."/>
            <person name="Nelson J."/>
            <person name="Hou S."/>
            <person name="Wollam A."/>
            <person name="Pepin K.H."/>
            <person name="Johnson M."/>
            <person name="Bhonagiri V."/>
            <person name="Nash W.E."/>
            <person name="Warren W."/>
            <person name="Chinwalla A."/>
            <person name="Mardis E.R."/>
            <person name="Wilson R.K."/>
        </authorList>
    </citation>
    <scope>NUCLEOTIDE SEQUENCE [LARGE SCALE GENOMIC DNA]</scope>
    <source>
        <strain evidence="4">ATCC 700122</strain>
    </source>
</reference>
<keyword evidence="2" id="KW-0472">Membrane</keyword>
<comment type="similarity">
    <text evidence="1">Belongs to the CapA family.</text>
</comment>
<evidence type="ECO:0000259" key="3">
    <source>
        <dbReference type="SMART" id="SM00854"/>
    </source>
</evidence>
<keyword evidence="2" id="KW-1133">Transmembrane helix</keyword>
<dbReference type="PANTHER" id="PTHR33393:SF12">
    <property type="entry name" value="CAPSULE BIOSYNTHESIS PROTEIN CAPA"/>
    <property type="match status" value="1"/>
</dbReference>
<dbReference type="Gene3D" id="3.60.21.10">
    <property type="match status" value="1"/>
</dbReference>
<proteinExistence type="inferred from homology"/>
<evidence type="ECO:0000313" key="5">
    <source>
        <dbReference type="Proteomes" id="UP000006001"/>
    </source>
</evidence>
<sequence length="409" mass="43774">MPLENGAPVGGSRWLPLVAILIAATVIVLMAYACTSSAGQAANQEAEPAATHSENDPDRVTFVAVGDNLPEVAISEQADAAAGEAGDGRYDFRPLFAPIRPYVAQADLAYMNQETHLGGDDIGPQGYPSFNVPDAMADAVVDAGFDFVASASNHSYDWGLYGALDHSCDVWSKQPVAFAGTARSQEEADTLAIVERDGIRFALLDYTYGLNGFERSDVPPYAVNFIDEDRIRTDVARAKEQADVVMVAMHWGTENQTEPDADQLKYAQLLADLDADVILGSHPHVIGPLTWIANSNGSGHRTLCAYSLGNFTSHHDAPHMINDLGGMLACDFVKADDGSIGIENVSWTPLVMHEQEGAFAVYALKDYTPALASAHNVLSEEDDPIGWMKQTSADVVNSLGDSFPIDAGL</sequence>
<dbReference type="InterPro" id="IPR019079">
    <property type="entry name" value="Capsule_synth_CapA"/>
</dbReference>
<organism evidence="4 5">
    <name type="scientific">Slackia exigua (strain ATCC 700122 / DSM 15923 / CIP 105133 / JCM 11022 / KCTC 5966 / S-7)</name>
    <dbReference type="NCBI Taxonomy" id="649764"/>
    <lineage>
        <taxon>Bacteria</taxon>
        <taxon>Bacillati</taxon>
        <taxon>Actinomycetota</taxon>
        <taxon>Coriobacteriia</taxon>
        <taxon>Eggerthellales</taxon>
        <taxon>Eggerthellaceae</taxon>
        <taxon>Slackia</taxon>
    </lineage>
</organism>
<dbReference type="GeneID" id="85008155"/>
<accession>D0WIV8</accession>
<feature type="transmembrane region" description="Helical" evidence="2">
    <location>
        <begin position="14"/>
        <end position="34"/>
    </location>
</feature>
<dbReference type="Pfam" id="PF09587">
    <property type="entry name" value="PGA_cap"/>
    <property type="match status" value="1"/>
</dbReference>
<keyword evidence="2" id="KW-0812">Transmembrane</keyword>
<name>D0WIV8_SLAES</name>
<evidence type="ECO:0000256" key="2">
    <source>
        <dbReference type="SAM" id="Phobius"/>
    </source>
</evidence>
<dbReference type="eggNOG" id="COG2843">
    <property type="taxonomic scope" value="Bacteria"/>
</dbReference>
<dbReference type="OrthoDB" id="9810718at2"/>
<dbReference type="EMBL" id="ACUX02000019">
    <property type="protein sequence ID" value="EEZ60306.1"/>
    <property type="molecule type" value="Genomic_DNA"/>
</dbReference>
<dbReference type="PANTHER" id="PTHR33393">
    <property type="entry name" value="POLYGLUTAMINE SYNTHESIS ACCESSORY PROTEIN RV0574C-RELATED"/>
    <property type="match status" value="1"/>
</dbReference>
<evidence type="ECO:0000313" key="4">
    <source>
        <dbReference type="EMBL" id="EEZ60306.1"/>
    </source>
</evidence>
<dbReference type="RefSeq" id="WP_006363064.1">
    <property type="nucleotide sequence ID" value="NZ_GG700631.1"/>
</dbReference>